<proteinExistence type="inferred from homology"/>
<sequence>MEKQKTKPSNKRDTGLLRSSFVVSFFTGLSRVAGLVRDVVFARLIGADALADVFFVAFKIPNFFRRIFAEGAFSQAFVPVLGEYREGKSKNAVKNFISKVSGTFGFTIVLFGLFFILAVPFFSALFAPTWYLNDPEKFDALKGMLQITFPYLIFISMTGLAGAVLQSYDRFAVPAATPIILNITLILAAIFLAPMLEYPVFALAWGVLIAGIVQFCFQLPFIYRIGLLTPPSIDWRDPGVTKILTLMAPAIFGVSVSQINLLLDTILATFLPTGSVSWLYYSDRITELPLGIFAIAIAVVILPNLSRMHAAKSIENFSETLDWGIKMIFYIALPSTIAILILSEPILVALFFYGDVMTAMDMKMASYSLSAYALGLTGFMLIKVLAPGFFARQDMITPVRVGIIAMIANMVFNLALVIPLFFFFNLGHVGLALATSISSFLNAGLLLYYSLKKGFYIPLPGWARFFLRISVSLLIMVFVLGWISESLGLNNREFWLNSDFWNRGSRLIVVCVVGMCVYILSLFFFGVRKADFIAPSKGVSSD</sequence>
<feature type="transmembrane region" description="Helical" evidence="10">
    <location>
        <begin position="104"/>
        <end position="127"/>
    </location>
</feature>
<evidence type="ECO:0000313" key="12">
    <source>
        <dbReference type="EMBL" id="RZO06607.1"/>
    </source>
</evidence>
<comment type="similarity">
    <text evidence="9 10 11">Belongs to the MurJ/MviN family.</text>
</comment>
<dbReference type="PRINTS" id="PR01806">
    <property type="entry name" value="VIRFACTRMVIN"/>
</dbReference>
<feature type="transmembrane region" description="Helical" evidence="10">
    <location>
        <begin position="243"/>
        <end position="268"/>
    </location>
</feature>
<dbReference type="CDD" id="cd13123">
    <property type="entry name" value="MATE_MurJ_like"/>
    <property type="match status" value="1"/>
</dbReference>
<evidence type="ECO:0000256" key="7">
    <source>
        <dbReference type="ARBA" id="ARBA00023136"/>
    </source>
</evidence>
<keyword evidence="4 10" id="KW-0133">Cell shape</keyword>
<feature type="transmembrane region" description="Helical" evidence="10">
    <location>
        <begin position="463"/>
        <end position="484"/>
    </location>
</feature>
<dbReference type="PANTHER" id="PTHR47019:SF1">
    <property type="entry name" value="LIPID II FLIPPASE MURJ"/>
    <property type="match status" value="1"/>
</dbReference>
<dbReference type="EMBL" id="SHBO01000022">
    <property type="protein sequence ID" value="RZO06607.1"/>
    <property type="molecule type" value="Genomic_DNA"/>
</dbReference>
<feature type="transmembrane region" description="Helical" evidence="10">
    <location>
        <begin position="430"/>
        <end position="451"/>
    </location>
</feature>
<dbReference type="InterPro" id="IPR051050">
    <property type="entry name" value="Lipid_II_flippase_MurJ/MviN"/>
</dbReference>
<comment type="function">
    <text evidence="8 10 11">Involved in peptidoglycan biosynthesis. Transports lipid-linked peptidoglycan precursors from the inner to the outer leaflet of the cytoplasmic membrane.</text>
</comment>
<dbReference type="GO" id="GO:0005886">
    <property type="term" value="C:plasma membrane"/>
    <property type="evidence" value="ECO:0007669"/>
    <property type="project" value="UniProtKB-SubCell"/>
</dbReference>
<keyword evidence="3 10" id="KW-0812">Transmembrane</keyword>
<name>A0A520LLV2_9GAMM</name>
<feature type="transmembrane region" description="Helical" evidence="10">
    <location>
        <begin position="372"/>
        <end position="391"/>
    </location>
</feature>
<evidence type="ECO:0000256" key="4">
    <source>
        <dbReference type="ARBA" id="ARBA00022960"/>
    </source>
</evidence>
<keyword evidence="5 10" id="KW-0573">Peptidoglycan synthesis</keyword>
<dbReference type="PANTHER" id="PTHR47019">
    <property type="entry name" value="LIPID II FLIPPASE MURJ"/>
    <property type="match status" value="1"/>
</dbReference>
<feature type="transmembrane region" description="Helical" evidence="10">
    <location>
        <begin position="202"/>
        <end position="223"/>
    </location>
</feature>
<dbReference type="HAMAP" id="MF_02078">
    <property type="entry name" value="MurJ_MviN"/>
    <property type="match status" value="1"/>
</dbReference>
<dbReference type="Proteomes" id="UP000318148">
    <property type="component" value="Unassembled WGS sequence"/>
</dbReference>
<comment type="subcellular location">
    <subcellularLocation>
        <location evidence="10">Cell inner membrane</location>
        <topology evidence="10">Multi-pass membrane protein</topology>
    </subcellularLocation>
    <subcellularLocation>
        <location evidence="1">Cell membrane</location>
        <topology evidence="1">Multi-pass membrane protein</topology>
    </subcellularLocation>
</comment>
<dbReference type="NCBIfam" id="TIGR01695">
    <property type="entry name" value="murJ_mviN"/>
    <property type="match status" value="1"/>
</dbReference>
<evidence type="ECO:0000256" key="8">
    <source>
        <dbReference type="ARBA" id="ARBA00060041"/>
    </source>
</evidence>
<dbReference type="PIRSF" id="PIRSF002869">
    <property type="entry name" value="MviN"/>
    <property type="match status" value="1"/>
</dbReference>
<feature type="transmembrane region" description="Helical" evidence="10">
    <location>
        <begin position="172"/>
        <end position="196"/>
    </location>
</feature>
<gene>
    <name evidence="10 12" type="primary">murJ</name>
    <name evidence="12" type="ORF">EVB02_02365</name>
</gene>
<evidence type="ECO:0000256" key="6">
    <source>
        <dbReference type="ARBA" id="ARBA00022989"/>
    </source>
</evidence>
<keyword evidence="10" id="KW-0997">Cell inner membrane</keyword>
<feature type="transmembrane region" description="Helical" evidence="10">
    <location>
        <begin position="147"/>
        <end position="165"/>
    </location>
</feature>
<feature type="transmembrane region" description="Helical" evidence="10">
    <location>
        <begin position="504"/>
        <end position="527"/>
    </location>
</feature>
<evidence type="ECO:0000313" key="13">
    <source>
        <dbReference type="Proteomes" id="UP000318148"/>
    </source>
</evidence>
<evidence type="ECO:0000256" key="9">
    <source>
        <dbReference type="ARBA" id="ARBA00061532"/>
    </source>
</evidence>
<keyword evidence="10 11" id="KW-0813">Transport</keyword>
<organism evidence="12 13">
    <name type="scientific">SAR92 clade bacterium</name>
    <dbReference type="NCBI Taxonomy" id="2315479"/>
    <lineage>
        <taxon>Bacteria</taxon>
        <taxon>Pseudomonadati</taxon>
        <taxon>Pseudomonadota</taxon>
        <taxon>Gammaproteobacteria</taxon>
        <taxon>Cellvibrionales</taxon>
        <taxon>Porticoccaceae</taxon>
        <taxon>SAR92 clade</taxon>
    </lineage>
</organism>
<dbReference type="GO" id="GO:0009252">
    <property type="term" value="P:peptidoglycan biosynthetic process"/>
    <property type="evidence" value="ECO:0007669"/>
    <property type="project" value="UniProtKB-UniRule"/>
</dbReference>
<evidence type="ECO:0000256" key="5">
    <source>
        <dbReference type="ARBA" id="ARBA00022984"/>
    </source>
</evidence>
<dbReference type="GO" id="GO:0071555">
    <property type="term" value="P:cell wall organization"/>
    <property type="evidence" value="ECO:0007669"/>
    <property type="project" value="UniProtKB-UniRule"/>
</dbReference>
<reference evidence="12 13" key="1">
    <citation type="submission" date="2019-02" db="EMBL/GenBank/DDBJ databases">
        <title>Prokaryotic population dynamics and viral predation in marine succession experiment using metagenomics: the confinement effect.</title>
        <authorList>
            <person name="Haro-Moreno J.M."/>
            <person name="Rodriguez-Valera F."/>
            <person name="Lopez-Perez M."/>
        </authorList>
    </citation>
    <scope>NUCLEOTIDE SEQUENCE [LARGE SCALE GENOMIC DNA]</scope>
    <source>
        <strain evidence="12">MED-G169</strain>
    </source>
</reference>
<comment type="pathway">
    <text evidence="10">Cell wall biogenesis; peptidoglycan biosynthesis.</text>
</comment>
<keyword evidence="7 10" id="KW-0472">Membrane</keyword>
<protein>
    <recommendedName>
        <fullName evidence="10">Probable lipid II flippase MurJ</fullName>
    </recommendedName>
</protein>
<feature type="transmembrane region" description="Helical" evidence="10">
    <location>
        <begin position="288"/>
        <end position="306"/>
    </location>
</feature>
<dbReference type="Pfam" id="PF03023">
    <property type="entry name" value="MurJ"/>
    <property type="match status" value="1"/>
</dbReference>
<evidence type="ECO:0000256" key="2">
    <source>
        <dbReference type="ARBA" id="ARBA00022475"/>
    </source>
</evidence>
<dbReference type="UniPathway" id="UPA00219"/>
<dbReference type="GO" id="GO:0034204">
    <property type="term" value="P:lipid translocation"/>
    <property type="evidence" value="ECO:0007669"/>
    <property type="project" value="TreeGrafter"/>
</dbReference>
<evidence type="ECO:0000256" key="1">
    <source>
        <dbReference type="ARBA" id="ARBA00004651"/>
    </source>
</evidence>
<dbReference type="InterPro" id="IPR004268">
    <property type="entry name" value="MurJ"/>
</dbReference>
<feature type="transmembrane region" description="Helical" evidence="10">
    <location>
        <begin position="327"/>
        <end position="352"/>
    </location>
</feature>
<keyword evidence="10 11" id="KW-0961">Cell wall biogenesis/degradation</keyword>
<evidence type="ECO:0000256" key="11">
    <source>
        <dbReference type="PIRNR" id="PIRNR002869"/>
    </source>
</evidence>
<dbReference type="GO" id="GO:0015648">
    <property type="term" value="F:lipid-linked peptidoglycan transporter activity"/>
    <property type="evidence" value="ECO:0007669"/>
    <property type="project" value="UniProtKB-UniRule"/>
</dbReference>
<dbReference type="GO" id="GO:0008360">
    <property type="term" value="P:regulation of cell shape"/>
    <property type="evidence" value="ECO:0007669"/>
    <property type="project" value="UniProtKB-UniRule"/>
</dbReference>
<evidence type="ECO:0000256" key="3">
    <source>
        <dbReference type="ARBA" id="ARBA00022692"/>
    </source>
</evidence>
<dbReference type="AlphaFoldDB" id="A0A520LLV2"/>
<accession>A0A520LLV2</accession>
<feature type="transmembrane region" description="Helical" evidence="10">
    <location>
        <begin position="403"/>
        <end position="424"/>
    </location>
</feature>
<keyword evidence="2 10" id="KW-1003">Cell membrane</keyword>
<evidence type="ECO:0000256" key="10">
    <source>
        <dbReference type="HAMAP-Rule" id="MF_02078"/>
    </source>
</evidence>
<comment type="caution">
    <text evidence="12">The sequence shown here is derived from an EMBL/GenBank/DDBJ whole genome shotgun (WGS) entry which is preliminary data.</text>
</comment>
<keyword evidence="6 10" id="KW-1133">Transmembrane helix</keyword>